<organism evidence="2 3">
    <name type="scientific">Arcanobacterium hippocoleae</name>
    <dbReference type="NCBI Taxonomy" id="149017"/>
    <lineage>
        <taxon>Bacteria</taxon>
        <taxon>Bacillati</taxon>
        <taxon>Actinomycetota</taxon>
        <taxon>Actinomycetes</taxon>
        <taxon>Actinomycetales</taxon>
        <taxon>Actinomycetaceae</taxon>
        <taxon>Arcanobacterium</taxon>
    </lineage>
</organism>
<accession>A0ABU1T1K2</accession>
<evidence type="ECO:0000313" key="3">
    <source>
        <dbReference type="Proteomes" id="UP001266099"/>
    </source>
</evidence>
<keyword evidence="1" id="KW-1133">Transmembrane helix</keyword>
<keyword evidence="3" id="KW-1185">Reference proteome</keyword>
<reference evidence="2 3" key="1">
    <citation type="submission" date="2023-07" db="EMBL/GenBank/DDBJ databases">
        <title>Sequencing the genomes of 1000 actinobacteria strains.</title>
        <authorList>
            <person name="Klenk H.-P."/>
        </authorList>
    </citation>
    <scope>NUCLEOTIDE SEQUENCE [LARGE SCALE GENOMIC DNA]</scope>
    <source>
        <strain evidence="2 3">DSM 15539</strain>
    </source>
</reference>
<sequence>MLCLIEQSIIFLNVFVVPAGIPLLALMQNAQTQVLASAGFVTHIHIPTSFPCDVHTQNTTATLRVAQPAH</sequence>
<evidence type="ECO:0000313" key="2">
    <source>
        <dbReference type="EMBL" id="MDR6939222.1"/>
    </source>
</evidence>
<keyword evidence="1" id="KW-0812">Transmembrane</keyword>
<gene>
    <name evidence="2" type="ORF">J2S36_000765</name>
</gene>
<name>A0ABU1T1K2_9ACTO</name>
<dbReference type="EMBL" id="JAVDUJ010000001">
    <property type="protein sequence ID" value="MDR6939222.1"/>
    <property type="molecule type" value="Genomic_DNA"/>
</dbReference>
<proteinExistence type="predicted"/>
<dbReference type="Proteomes" id="UP001266099">
    <property type="component" value="Unassembled WGS sequence"/>
</dbReference>
<comment type="caution">
    <text evidence="2">The sequence shown here is derived from an EMBL/GenBank/DDBJ whole genome shotgun (WGS) entry which is preliminary data.</text>
</comment>
<protein>
    <recommendedName>
        <fullName evidence="4">Secreted protein</fullName>
    </recommendedName>
</protein>
<keyword evidence="1" id="KW-0472">Membrane</keyword>
<evidence type="ECO:0008006" key="4">
    <source>
        <dbReference type="Google" id="ProtNLM"/>
    </source>
</evidence>
<evidence type="ECO:0000256" key="1">
    <source>
        <dbReference type="SAM" id="Phobius"/>
    </source>
</evidence>
<feature type="transmembrane region" description="Helical" evidence="1">
    <location>
        <begin position="9"/>
        <end position="27"/>
    </location>
</feature>